<evidence type="ECO:0000313" key="9">
    <source>
        <dbReference type="Proteomes" id="UP000306808"/>
    </source>
</evidence>
<feature type="domain" description="RecX second three-helical" evidence="6">
    <location>
        <begin position="62"/>
        <end position="102"/>
    </location>
</feature>
<evidence type="ECO:0000259" key="7">
    <source>
        <dbReference type="Pfam" id="PF21982"/>
    </source>
</evidence>
<dbReference type="GO" id="GO:0005737">
    <property type="term" value="C:cytoplasm"/>
    <property type="evidence" value="ECO:0007669"/>
    <property type="project" value="UniProtKB-SubCell"/>
</dbReference>
<evidence type="ECO:0000256" key="5">
    <source>
        <dbReference type="HAMAP-Rule" id="MF_01114"/>
    </source>
</evidence>
<comment type="caution">
    <text evidence="8">The sequence shown here is derived from an EMBL/GenBank/DDBJ whole genome shotgun (WGS) entry which is preliminary data.</text>
</comment>
<dbReference type="Proteomes" id="UP000306808">
    <property type="component" value="Unassembled WGS sequence"/>
</dbReference>
<evidence type="ECO:0000259" key="6">
    <source>
        <dbReference type="Pfam" id="PF02631"/>
    </source>
</evidence>
<dbReference type="InterPro" id="IPR053924">
    <property type="entry name" value="RecX_HTH_2nd"/>
</dbReference>
<dbReference type="InterPro" id="IPR053926">
    <property type="entry name" value="RecX_HTH_1st"/>
</dbReference>
<dbReference type="InterPro" id="IPR003783">
    <property type="entry name" value="Regulatory_RecX"/>
</dbReference>
<comment type="function">
    <text evidence="5">Modulates RecA activity.</text>
</comment>
<protein>
    <recommendedName>
        <fullName evidence="3 5">Regulatory protein RecX</fullName>
    </recommendedName>
</protein>
<dbReference type="PANTHER" id="PTHR33602:SF1">
    <property type="entry name" value="REGULATORY PROTEIN RECX FAMILY PROTEIN"/>
    <property type="match status" value="1"/>
</dbReference>
<dbReference type="Gene3D" id="1.10.10.10">
    <property type="entry name" value="Winged helix-like DNA-binding domain superfamily/Winged helix DNA-binding domain"/>
    <property type="match status" value="2"/>
</dbReference>
<dbReference type="GO" id="GO:0006282">
    <property type="term" value="P:regulation of DNA repair"/>
    <property type="evidence" value="ECO:0007669"/>
    <property type="project" value="UniProtKB-UniRule"/>
</dbReference>
<evidence type="ECO:0000256" key="4">
    <source>
        <dbReference type="ARBA" id="ARBA00022490"/>
    </source>
</evidence>
<sequence>MDDSRYTKKIYTPHQAKLKAENYCAYQERAQQEVRDKLYEWGLHFDDVENIISELISENFLNEERFAKAYASGKFRINSWGKVKIRQYLKLKKIPEKLIKSAISTIDSEEYDRKISHLIDLKTKGEKKPYNLKLKTKLYNYLATKGYENDIIFQKIHKDT</sequence>
<keyword evidence="4 5" id="KW-0963">Cytoplasm</keyword>
<name>A0A4U0NHH4_9SPHI</name>
<comment type="similarity">
    <text evidence="2 5">Belongs to the RecX family.</text>
</comment>
<dbReference type="InterPro" id="IPR036388">
    <property type="entry name" value="WH-like_DNA-bd_sf"/>
</dbReference>
<dbReference type="AlphaFoldDB" id="A0A4U0NHH4"/>
<dbReference type="Pfam" id="PF21982">
    <property type="entry name" value="RecX_HTH1"/>
    <property type="match status" value="1"/>
</dbReference>
<comment type="subcellular location">
    <subcellularLocation>
        <location evidence="1 5">Cytoplasm</location>
    </subcellularLocation>
</comment>
<evidence type="ECO:0000313" key="8">
    <source>
        <dbReference type="EMBL" id="TJZ53639.1"/>
    </source>
</evidence>
<gene>
    <name evidence="5" type="primary">recX</name>
    <name evidence="8" type="ORF">FAZ15_16535</name>
</gene>
<dbReference type="OrthoDB" id="1523826at2"/>
<keyword evidence="9" id="KW-1185">Reference proteome</keyword>
<proteinExistence type="inferred from homology"/>
<evidence type="ECO:0000256" key="2">
    <source>
        <dbReference type="ARBA" id="ARBA00009695"/>
    </source>
</evidence>
<dbReference type="HAMAP" id="MF_01114">
    <property type="entry name" value="RecX"/>
    <property type="match status" value="1"/>
</dbReference>
<evidence type="ECO:0000256" key="3">
    <source>
        <dbReference type="ARBA" id="ARBA00018111"/>
    </source>
</evidence>
<accession>A0A4U0NHH4</accession>
<feature type="domain" description="RecX first three-helical" evidence="7">
    <location>
        <begin position="16"/>
        <end position="55"/>
    </location>
</feature>
<evidence type="ECO:0000256" key="1">
    <source>
        <dbReference type="ARBA" id="ARBA00004496"/>
    </source>
</evidence>
<dbReference type="EMBL" id="SUME01000007">
    <property type="protein sequence ID" value="TJZ53639.1"/>
    <property type="molecule type" value="Genomic_DNA"/>
</dbReference>
<organism evidence="8 9">
    <name type="scientific">Sphingobacterium olei</name>
    <dbReference type="NCBI Taxonomy" id="2571155"/>
    <lineage>
        <taxon>Bacteria</taxon>
        <taxon>Pseudomonadati</taxon>
        <taxon>Bacteroidota</taxon>
        <taxon>Sphingobacteriia</taxon>
        <taxon>Sphingobacteriales</taxon>
        <taxon>Sphingobacteriaceae</taxon>
        <taxon>Sphingobacterium</taxon>
    </lineage>
</organism>
<dbReference type="RefSeq" id="WP_136902432.1">
    <property type="nucleotide sequence ID" value="NZ_SUME01000007.1"/>
</dbReference>
<reference evidence="8 9" key="1">
    <citation type="submission" date="2019-04" db="EMBL/GenBank/DDBJ databases">
        <title>Sphingobacterium olei sp. nov., isolated from oil-contaminated soil.</title>
        <authorList>
            <person name="Liu B."/>
        </authorList>
    </citation>
    <scope>NUCLEOTIDE SEQUENCE [LARGE SCALE GENOMIC DNA]</scope>
    <source>
        <strain evidence="8 9">HAL-9</strain>
    </source>
</reference>
<dbReference type="Pfam" id="PF02631">
    <property type="entry name" value="RecX_HTH2"/>
    <property type="match status" value="1"/>
</dbReference>
<dbReference type="PANTHER" id="PTHR33602">
    <property type="entry name" value="REGULATORY PROTEIN RECX FAMILY PROTEIN"/>
    <property type="match status" value="1"/>
</dbReference>